<dbReference type="SMART" id="SM00220">
    <property type="entry name" value="S_TKc"/>
    <property type="match status" value="1"/>
</dbReference>
<evidence type="ECO:0000313" key="10">
    <source>
        <dbReference type="EMBL" id="KAK7025964.1"/>
    </source>
</evidence>
<comment type="catalytic activity">
    <reaction evidence="8">
        <text>L-seryl-[protein] + ATP = O-phospho-L-seryl-[protein] + ADP + H(+)</text>
        <dbReference type="Rhea" id="RHEA:17989"/>
        <dbReference type="Rhea" id="RHEA-COMP:9863"/>
        <dbReference type="Rhea" id="RHEA-COMP:11604"/>
        <dbReference type="ChEBI" id="CHEBI:15378"/>
        <dbReference type="ChEBI" id="CHEBI:29999"/>
        <dbReference type="ChEBI" id="CHEBI:30616"/>
        <dbReference type="ChEBI" id="CHEBI:83421"/>
        <dbReference type="ChEBI" id="CHEBI:456216"/>
        <dbReference type="EC" id="2.7.11.1"/>
    </reaction>
</comment>
<dbReference type="PROSITE" id="PS50011">
    <property type="entry name" value="PROTEIN_KINASE_DOM"/>
    <property type="match status" value="1"/>
</dbReference>
<dbReference type="InterPro" id="IPR000719">
    <property type="entry name" value="Prot_kinase_dom"/>
</dbReference>
<keyword evidence="5" id="KW-0418">Kinase</keyword>
<reference evidence="10 11" key="1">
    <citation type="submission" date="2024-01" db="EMBL/GenBank/DDBJ databases">
        <title>A draft genome for a cacao thread blight-causing isolate of Paramarasmius palmivorus.</title>
        <authorList>
            <person name="Baruah I.K."/>
            <person name="Bukari Y."/>
            <person name="Amoako-Attah I."/>
            <person name="Meinhardt L.W."/>
            <person name="Bailey B.A."/>
            <person name="Cohen S.P."/>
        </authorList>
    </citation>
    <scope>NUCLEOTIDE SEQUENCE [LARGE SCALE GENOMIC DNA]</scope>
    <source>
        <strain evidence="10 11">GH-12</strain>
    </source>
</reference>
<dbReference type="PANTHER" id="PTHR47634:SF9">
    <property type="entry name" value="PROTEIN KINASE DOMAIN-CONTAINING PROTEIN-RELATED"/>
    <property type="match status" value="1"/>
</dbReference>
<organism evidence="10 11">
    <name type="scientific">Paramarasmius palmivorus</name>
    <dbReference type="NCBI Taxonomy" id="297713"/>
    <lineage>
        <taxon>Eukaryota</taxon>
        <taxon>Fungi</taxon>
        <taxon>Dikarya</taxon>
        <taxon>Basidiomycota</taxon>
        <taxon>Agaricomycotina</taxon>
        <taxon>Agaricomycetes</taxon>
        <taxon>Agaricomycetidae</taxon>
        <taxon>Agaricales</taxon>
        <taxon>Marasmiineae</taxon>
        <taxon>Marasmiaceae</taxon>
        <taxon>Paramarasmius</taxon>
    </lineage>
</organism>
<evidence type="ECO:0000256" key="3">
    <source>
        <dbReference type="ARBA" id="ARBA00022679"/>
    </source>
</evidence>
<evidence type="ECO:0000256" key="5">
    <source>
        <dbReference type="ARBA" id="ARBA00022777"/>
    </source>
</evidence>
<protein>
    <recommendedName>
        <fullName evidence="1">non-specific serine/threonine protein kinase</fullName>
        <ecNumber evidence="1">2.7.11.1</ecNumber>
    </recommendedName>
</protein>
<evidence type="ECO:0000313" key="11">
    <source>
        <dbReference type="Proteomes" id="UP001383192"/>
    </source>
</evidence>
<evidence type="ECO:0000256" key="8">
    <source>
        <dbReference type="ARBA" id="ARBA00048679"/>
    </source>
</evidence>
<evidence type="ECO:0000256" key="6">
    <source>
        <dbReference type="ARBA" id="ARBA00022840"/>
    </source>
</evidence>
<dbReference type="GO" id="GO:0004674">
    <property type="term" value="F:protein serine/threonine kinase activity"/>
    <property type="evidence" value="ECO:0007669"/>
    <property type="project" value="UniProtKB-KW"/>
</dbReference>
<dbReference type="AlphaFoldDB" id="A0AAW0BI57"/>
<evidence type="ECO:0000256" key="1">
    <source>
        <dbReference type="ARBA" id="ARBA00012513"/>
    </source>
</evidence>
<dbReference type="GO" id="GO:0005524">
    <property type="term" value="F:ATP binding"/>
    <property type="evidence" value="ECO:0007669"/>
    <property type="project" value="UniProtKB-KW"/>
</dbReference>
<evidence type="ECO:0000259" key="9">
    <source>
        <dbReference type="PROSITE" id="PS50011"/>
    </source>
</evidence>
<keyword evidence="6" id="KW-0067">ATP-binding</keyword>
<comment type="caution">
    <text evidence="10">The sequence shown here is derived from an EMBL/GenBank/DDBJ whole genome shotgun (WGS) entry which is preliminary data.</text>
</comment>
<proteinExistence type="predicted"/>
<dbReference type="InterPro" id="IPR011009">
    <property type="entry name" value="Kinase-like_dom_sf"/>
</dbReference>
<keyword evidence="4" id="KW-0547">Nucleotide-binding</keyword>
<keyword evidence="3" id="KW-0808">Transferase</keyword>
<evidence type="ECO:0000256" key="2">
    <source>
        <dbReference type="ARBA" id="ARBA00022527"/>
    </source>
</evidence>
<keyword evidence="2" id="KW-0723">Serine/threonine-protein kinase</keyword>
<comment type="catalytic activity">
    <reaction evidence="7">
        <text>L-threonyl-[protein] + ATP = O-phospho-L-threonyl-[protein] + ADP + H(+)</text>
        <dbReference type="Rhea" id="RHEA:46608"/>
        <dbReference type="Rhea" id="RHEA-COMP:11060"/>
        <dbReference type="Rhea" id="RHEA-COMP:11605"/>
        <dbReference type="ChEBI" id="CHEBI:15378"/>
        <dbReference type="ChEBI" id="CHEBI:30013"/>
        <dbReference type="ChEBI" id="CHEBI:30616"/>
        <dbReference type="ChEBI" id="CHEBI:61977"/>
        <dbReference type="ChEBI" id="CHEBI:456216"/>
        <dbReference type="EC" id="2.7.11.1"/>
    </reaction>
</comment>
<dbReference type="EC" id="2.7.11.1" evidence="1"/>
<keyword evidence="11" id="KW-1185">Reference proteome</keyword>
<evidence type="ECO:0000256" key="7">
    <source>
        <dbReference type="ARBA" id="ARBA00047899"/>
    </source>
</evidence>
<evidence type="ECO:0000256" key="4">
    <source>
        <dbReference type="ARBA" id="ARBA00022741"/>
    </source>
</evidence>
<dbReference type="InterPro" id="IPR051334">
    <property type="entry name" value="SRPK"/>
</dbReference>
<accession>A0AAW0BI57</accession>
<name>A0AAW0BI57_9AGAR</name>
<dbReference type="GO" id="GO:0000245">
    <property type="term" value="P:spliceosomal complex assembly"/>
    <property type="evidence" value="ECO:0007669"/>
    <property type="project" value="TreeGrafter"/>
</dbReference>
<dbReference type="Pfam" id="PF00069">
    <property type="entry name" value="Pkinase"/>
    <property type="match status" value="1"/>
</dbReference>
<dbReference type="GO" id="GO:0050684">
    <property type="term" value="P:regulation of mRNA processing"/>
    <property type="evidence" value="ECO:0007669"/>
    <property type="project" value="TreeGrafter"/>
</dbReference>
<gene>
    <name evidence="10" type="ORF">VNI00_015793</name>
</gene>
<dbReference type="Gene3D" id="1.10.510.10">
    <property type="entry name" value="Transferase(Phosphotransferase) domain 1"/>
    <property type="match status" value="1"/>
</dbReference>
<dbReference type="SUPFAM" id="SSF56112">
    <property type="entry name" value="Protein kinase-like (PK-like)"/>
    <property type="match status" value="1"/>
</dbReference>
<dbReference type="Proteomes" id="UP001383192">
    <property type="component" value="Unassembled WGS sequence"/>
</dbReference>
<feature type="domain" description="Protein kinase" evidence="9">
    <location>
        <begin position="1"/>
        <end position="316"/>
    </location>
</feature>
<dbReference type="PANTHER" id="PTHR47634">
    <property type="entry name" value="PROTEIN KINASE DOMAIN-CONTAINING PROTEIN-RELATED"/>
    <property type="match status" value="1"/>
</dbReference>
<sequence>MVSAPKIFARKIKGLLSLLTSGSRRKSRTHKWPEPTWYRPEEYLPGDVWDSQNPAERFASAGDLCAHLGDQLPVQVVKLIAHDVLQGLQYLHGIRGTMHGDITQDSILIAPRDMKSIISQFYGDSMSQNTSTASHMQPLYFEFDTLVSPPYSASSVVFRLCYPDVDRPRHDPLCDSYGMRPPEAIIGAPRTISSDLWTLGCVLYELLTGESLFDPLFQTEDLGLTTEESHIIQIVEMVGEFPRDLLISGKHSTRWFHEDGRLRLDTTYYPVTLEEILRMRIEESEVTSTADFLGSMLRLRPQDRKNAVDLLHHPWLATSS</sequence>
<dbReference type="EMBL" id="JAYKXP010000109">
    <property type="protein sequence ID" value="KAK7025964.1"/>
    <property type="molecule type" value="Genomic_DNA"/>
</dbReference>